<dbReference type="Pfam" id="PF22022">
    <property type="entry name" value="Phage_int_M"/>
    <property type="match status" value="1"/>
</dbReference>
<name>A0A6N7EW87_9GAMM</name>
<dbReference type="Gene3D" id="1.10.443.10">
    <property type="entry name" value="Intergrase catalytic core"/>
    <property type="match status" value="1"/>
</dbReference>
<reference evidence="6 7" key="1">
    <citation type="submission" date="2019-10" db="EMBL/GenBank/DDBJ databases">
        <title>Cardiobacteriales fam. a chemoheterotrophic member of the order Cardiobacteriales, and proposal of Cardiobacteriales fam. nov.</title>
        <authorList>
            <person name="Wang C."/>
        </authorList>
    </citation>
    <scope>NUCLEOTIDE SEQUENCE [LARGE SCALE GENOMIC DNA]</scope>
    <source>
        <strain evidence="6 7">ML27</strain>
    </source>
</reference>
<evidence type="ECO:0000313" key="7">
    <source>
        <dbReference type="Proteomes" id="UP000471298"/>
    </source>
</evidence>
<dbReference type="GO" id="GO:0015074">
    <property type="term" value="P:DNA integration"/>
    <property type="evidence" value="ECO:0007669"/>
    <property type="project" value="UniProtKB-KW"/>
</dbReference>
<sequence length="251" mass="28705">ISSKSILDFLKGIENKGLYETAKRCKGIMSQVFRHGIMNGACANDPCHAINGALTKSKPKNMPTITDPKEIGQLLRDIDNYQGTFVVRQALKLAPHLMLRPNEIRFAKWAYIDFDLKRWKIPAEEMKMKQTHIVPLSSQVLAMLQELHNVTGNRAFLFPHASKSSRTMSENSLNQALHTLGYKDKIVAHGFRGMASTVLHEKGFETLVIEKQLAHQDINTIRASYNHADYFEKRLEMMQYWSDYLGELKEI</sequence>
<evidence type="ECO:0000256" key="3">
    <source>
        <dbReference type="ARBA" id="ARBA00023125"/>
    </source>
</evidence>
<dbReference type="Proteomes" id="UP000471298">
    <property type="component" value="Unassembled WGS sequence"/>
</dbReference>
<dbReference type="InParanoid" id="A0A6N7EW87"/>
<feature type="domain" description="Tyr recombinase" evidence="5">
    <location>
        <begin position="60"/>
        <end position="238"/>
    </location>
</feature>
<dbReference type="PANTHER" id="PTHR30629">
    <property type="entry name" value="PROPHAGE INTEGRASE"/>
    <property type="match status" value="1"/>
</dbReference>
<dbReference type="PANTHER" id="PTHR30629:SF2">
    <property type="entry name" value="PROPHAGE INTEGRASE INTS-RELATED"/>
    <property type="match status" value="1"/>
</dbReference>
<dbReference type="SUPFAM" id="SSF56349">
    <property type="entry name" value="DNA breaking-rejoining enzymes"/>
    <property type="match status" value="1"/>
</dbReference>
<evidence type="ECO:0000256" key="1">
    <source>
        <dbReference type="ARBA" id="ARBA00008857"/>
    </source>
</evidence>
<evidence type="ECO:0000256" key="2">
    <source>
        <dbReference type="ARBA" id="ARBA00022908"/>
    </source>
</evidence>
<protein>
    <submittedName>
        <fullName evidence="6">Tyrosine-type recombinase/integrase</fullName>
    </submittedName>
</protein>
<dbReference type="RefSeq" id="WP_152811011.1">
    <property type="nucleotide sequence ID" value="NZ_WHNW01000024.1"/>
</dbReference>
<evidence type="ECO:0000313" key="6">
    <source>
        <dbReference type="EMBL" id="MPV87024.1"/>
    </source>
</evidence>
<accession>A0A6N7EW87</accession>
<dbReference type="InterPro" id="IPR013762">
    <property type="entry name" value="Integrase-like_cat_sf"/>
</dbReference>
<comment type="caution">
    <text evidence="6">The sequence shown here is derived from an EMBL/GenBank/DDBJ whole genome shotgun (WGS) entry which is preliminary data.</text>
</comment>
<keyword evidence="3" id="KW-0238">DNA-binding</keyword>
<evidence type="ECO:0000256" key="4">
    <source>
        <dbReference type="ARBA" id="ARBA00023172"/>
    </source>
</evidence>
<dbReference type="CDD" id="cd00801">
    <property type="entry name" value="INT_P4_C"/>
    <property type="match status" value="1"/>
</dbReference>
<evidence type="ECO:0000259" key="5">
    <source>
        <dbReference type="PROSITE" id="PS51898"/>
    </source>
</evidence>
<dbReference type="EMBL" id="WHNW01000024">
    <property type="protein sequence ID" value="MPV87024.1"/>
    <property type="molecule type" value="Genomic_DNA"/>
</dbReference>
<comment type="similarity">
    <text evidence="1">Belongs to the 'phage' integrase family.</text>
</comment>
<dbReference type="Gene3D" id="1.10.150.130">
    <property type="match status" value="1"/>
</dbReference>
<keyword evidence="2" id="KW-0229">DNA integration</keyword>
<dbReference type="GO" id="GO:0006310">
    <property type="term" value="P:DNA recombination"/>
    <property type="evidence" value="ECO:0007669"/>
    <property type="project" value="UniProtKB-KW"/>
</dbReference>
<dbReference type="InterPro" id="IPR002104">
    <property type="entry name" value="Integrase_catalytic"/>
</dbReference>
<dbReference type="InterPro" id="IPR010998">
    <property type="entry name" value="Integrase_recombinase_N"/>
</dbReference>
<dbReference type="InterPro" id="IPR050808">
    <property type="entry name" value="Phage_Integrase"/>
</dbReference>
<proteinExistence type="inferred from homology"/>
<gene>
    <name evidence="6" type="ORF">GCU85_09835</name>
</gene>
<organism evidence="6 7">
    <name type="scientific">Ostreibacterium oceani</name>
    <dbReference type="NCBI Taxonomy" id="2654998"/>
    <lineage>
        <taxon>Bacteria</taxon>
        <taxon>Pseudomonadati</taxon>
        <taxon>Pseudomonadota</taxon>
        <taxon>Gammaproteobacteria</taxon>
        <taxon>Cardiobacteriales</taxon>
        <taxon>Ostreibacteriaceae</taxon>
        <taxon>Ostreibacterium</taxon>
    </lineage>
</organism>
<dbReference type="GO" id="GO:0003677">
    <property type="term" value="F:DNA binding"/>
    <property type="evidence" value="ECO:0007669"/>
    <property type="project" value="UniProtKB-KW"/>
</dbReference>
<dbReference type="InterPro" id="IPR011010">
    <property type="entry name" value="DNA_brk_join_enz"/>
</dbReference>
<dbReference type="AlphaFoldDB" id="A0A6N7EW87"/>
<feature type="non-terminal residue" evidence="6">
    <location>
        <position position="1"/>
    </location>
</feature>
<keyword evidence="4" id="KW-0233">DNA recombination</keyword>
<dbReference type="InterPro" id="IPR053876">
    <property type="entry name" value="Phage_int_M"/>
</dbReference>
<keyword evidence="7" id="KW-1185">Reference proteome</keyword>
<dbReference type="Pfam" id="PF00589">
    <property type="entry name" value="Phage_integrase"/>
    <property type="match status" value="1"/>
</dbReference>
<dbReference type="PROSITE" id="PS51898">
    <property type="entry name" value="TYR_RECOMBINASE"/>
    <property type="match status" value="1"/>
</dbReference>